<proteinExistence type="predicted"/>
<evidence type="ECO:0000313" key="1">
    <source>
        <dbReference type="EMBL" id="KAJ0043091.1"/>
    </source>
</evidence>
<gene>
    <name evidence="1" type="ORF">Pint_18559</name>
</gene>
<keyword evidence="2" id="KW-1185">Reference proteome</keyword>
<dbReference type="Proteomes" id="UP001163603">
    <property type="component" value="Chromosome 4"/>
</dbReference>
<protein>
    <submittedName>
        <fullName evidence="1">Uncharacterized protein</fullName>
    </submittedName>
</protein>
<evidence type="ECO:0000313" key="2">
    <source>
        <dbReference type="Proteomes" id="UP001163603"/>
    </source>
</evidence>
<name>A0ACC0YYV1_9ROSI</name>
<accession>A0ACC0YYV1</accession>
<comment type="caution">
    <text evidence="1">The sequence shown here is derived from an EMBL/GenBank/DDBJ whole genome shotgun (WGS) entry which is preliminary data.</text>
</comment>
<reference evidence="2" key="1">
    <citation type="journal article" date="2023" name="G3 (Bethesda)">
        <title>Genome assembly and association tests identify interacting loci associated with vigor, precocity, and sex in interspecific pistachio rootstocks.</title>
        <authorList>
            <person name="Palmer W."/>
            <person name="Jacygrad E."/>
            <person name="Sagayaradj S."/>
            <person name="Cavanaugh K."/>
            <person name="Han R."/>
            <person name="Bertier L."/>
            <person name="Beede B."/>
            <person name="Kafkas S."/>
            <person name="Golino D."/>
            <person name="Preece J."/>
            <person name="Michelmore R."/>
        </authorList>
    </citation>
    <scope>NUCLEOTIDE SEQUENCE [LARGE SCALE GENOMIC DNA]</scope>
</reference>
<dbReference type="EMBL" id="CM047739">
    <property type="protein sequence ID" value="KAJ0043091.1"/>
    <property type="molecule type" value="Genomic_DNA"/>
</dbReference>
<organism evidence="1 2">
    <name type="scientific">Pistacia integerrima</name>
    <dbReference type="NCBI Taxonomy" id="434235"/>
    <lineage>
        <taxon>Eukaryota</taxon>
        <taxon>Viridiplantae</taxon>
        <taxon>Streptophyta</taxon>
        <taxon>Embryophyta</taxon>
        <taxon>Tracheophyta</taxon>
        <taxon>Spermatophyta</taxon>
        <taxon>Magnoliopsida</taxon>
        <taxon>eudicotyledons</taxon>
        <taxon>Gunneridae</taxon>
        <taxon>Pentapetalae</taxon>
        <taxon>rosids</taxon>
        <taxon>malvids</taxon>
        <taxon>Sapindales</taxon>
        <taxon>Anacardiaceae</taxon>
        <taxon>Pistacia</taxon>
    </lineage>
</organism>
<sequence length="238" mass="26718">MKEKSRDVSDNSVSGSSYYSNKLSPKSEFSPFIMNSNEDFQRKHLQDTLSSPVFKPIPSSYAFHYSSKIPAHVAENNINSMHYMNNLSNKCKATVGGYMVSAPLMDYHSHGGPILDQQPSLISPPLGFMNVEAAGSRSKPESSSLSSRLTIFYDNAVYAYDDVSPEQVESLMRMANTKEAFEIMPAADYIPNYQAHYSSQVGSSLQSTSAKYIARTVPQARKASLDRFLKRRKDRYQY</sequence>